<feature type="repeat" description="PPR" evidence="4">
    <location>
        <begin position="269"/>
        <end position="303"/>
    </location>
</feature>
<keyword evidence="6" id="KW-1185">Reference proteome</keyword>
<name>A0AAV3RSY0_LITER</name>
<dbReference type="FunFam" id="1.25.40.10:FF:000212">
    <property type="entry name" value="Pentatricopeptide repeat-containing protein At2g03380, mitochondrial"/>
    <property type="match status" value="1"/>
</dbReference>
<dbReference type="PROSITE" id="PS51375">
    <property type="entry name" value="PPR"/>
    <property type="match status" value="7"/>
</dbReference>
<evidence type="ECO:0000256" key="1">
    <source>
        <dbReference type="ARBA" id="ARBA00006643"/>
    </source>
</evidence>
<comment type="similarity">
    <text evidence="3">Belongs to the PPR family. PCMP-E subfamily.</text>
</comment>
<comment type="similarity">
    <text evidence="1">Belongs to the PPR family. PCMP-H subfamily.</text>
</comment>
<evidence type="ECO:0000313" key="6">
    <source>
        <dbReference type="Proteomes" id="UP001454036"/>
    </source>
</evidence>
<evidence type="ECO:0000256" key="2">
    <source>
        <dbReference type="ARBA" id="ARBA00022737"/>
    </source>
</evidence>
<evidence type="ECO:0000256" key="4">
    <source>
        <dbReference type="PROSITE-ProRule" id="PRU00708"/>
    </source>
</evidence>
<feature type="repeat" description="PPR" evidence="4">
    <location>
        <begin position="504"/>
        <end position="538"/>
    </location>
</feature>
<reference evidence="5 6" key="1">
    <citation type="submission" date="2024-01" db="EMBL/GenBank/DDBJ databases">
        <title>The complete chloroplast genome sequence of Lithospermum erythrorhizon: insights into the phylogenetic relationship among Boraginaceae species and the maternal lineages of purple gromwells.</title>
        <authorList>
            <person name="Okada T."/>
            <person name="Watanabe K."/>
        </authorList>
    </citation>
    <scope>NUCLEOTIDE SEQUENCE [LARGE SCALE GENOMIC DNA]</scope>
</reference>
<dbReference type="Pfam" id="PF01535">
    <property type="entry name" value="PPR"/>
    <property type="match status" value="3"/>
</dbReference>
<feature type="repeat" description="PPR" evidence="4">
    <location>
        <begin position="238"/>
        <end position="268"/>
    </location>
</feature>
<feature type="repeat" description="PPR" evidence="4">
    <location>
        <begin position="575"/>
        <end position="605"/>
    </location>
</feature>
<organism evidence="5 6">
    <name type="scientific">Lithospermum erythrorhizon</name>
    <name type="common">Purple gromwell</name>
    <name type="synonym">Lithospermum officinale var. erythrorhizon</name>
    <dbReference type="NCBI Taxonomy" id="34254"/>
    <lineage>
        <taxon>Eukaryota</taxon>
        <taxon>Viridiplantae</taxon>
        <taxon>Streptophyta</taxon>
        <taxon>Embryophyta</taxon>
        <taxon>Tracheophyta</taxon>
        <taxon>Spermatophyta</taxon>
        <taxon>Magnoliopsida</taxon>
        <taxon>eudicotyledons</taxon>
        <taxon>Gunneridae</taxon>
        <taxon>Pentapetalae</taxon>
        <taxon>asterids</taxon>
        <taxon>lamiids</taxon>
        <taxon>Boraginales</taxon>
        <taxon>Boraginaceae</taxon>
        <taxon>Boraginoideae</taxon>
        <taxon>Lithospermeae</taxon>
        <taxon>Lithospermum</taxon>
    </lineage>
</organism>
<dbReference type="AlphaFoldDB" id="A0AAV3RSY0"/>
<dbReference type="NCBIfam" id="TIGR00756">
    <property type="entry name" value="PPR"/>
    <property type="match status" value="8"/>
</dbReference>
<dbReference type="InterPro" id="IPR011990">
    <property type="entry name" value="TPR-like_helical_dom_sf"/>
</dbReference>
<accession>A0AAV3RSY0</accession>
<dbReference type="PANTHER" id="PTHR47926">
    <property type="entry name" value="PENTATRICOPEPTIDE REPEAT-CONTAINING PROTEIN"/>
    <property type="match status" value="1"/>
</dbReference>
<dbReference type="PANTHER" id="PTHR47926:SF407">
    <property type="entry name" value="(WILD MALAYSIAN BANANA) HYPOTHETICAL PROTEIN"/>
    <property type="match status" value="1"/>
</dbReference>
<protein>
    <recommendedName>
        <fullName evidence="7">Pentatricopeptide repeat-containing protein</fullName>
    </recommendedName>
</protein>
<proteinExistence type="inferred from homology"/>
<dbReference type="GO" id="GO:0003723">
    <property type="term" value="F:RNA binding"/>
    <property type="evidence" value="ECO:0007669"/>
    <property type="project" value="InterPro"/>
</dbReference>
<feature type="repeat" description="PPR" evidence="4">
    <location>
        <begin position="105"/>
        <end position="139"/>
    </location>
</feature>
<gene>
    <name evidence="5" type="ORF">LIER_30904</name>
</gene>
<dbReference type="Gene3D" id="1.25.40.10">
    <property type="entry name" value="Tetratricopeptide repeat domain"/>
    <property type="match status" value="4"/>
</dbReference>
<feature type="repeat" description="PPR" evidence="4">
    <location>
        <begin position="401"/>
        <end position="435"/>
    </location>
</feature>
<dbReference type="Pfam" id="PF12854">
    <property type="entry name" value="PPR_1"/>
    <property type="match status" value="2"/>
</dbReference>
<feature type="repeat" description="PPR" evidence="4">
    <location>
        <begin position="370"/>
        <end position="400"/>
    </location>
</feature>
<dbReference type="FunFam" id="1.25.40.10:FF:000333">
    <property type="entry name" value="Pentatricopeptide repeat-containing protein"/>
    <property type="match status" value="1"/>
</dbReference>
<evidence type="ECO:0000313" key="5">
    <source>
        <dbReference type="EMBL" id="GAA0183507.1"/>
    </source>
</evidence>
<dbReference type="EMBL" id="BAABME010011269">
    <property type="protein sequence ID" value="GAA0183507.1"/>
    <property type="molecule type" value="Genomic_DNA"/>
</dbReference>
<dbReference type="InterPro" id="IPR046960">
    <property type="entry name" value="PPR_At4g14850-like_plant"/>
</dbReference>
<comment type="caution">
    <text evidence="5">The sequence shown here is derived from an EMBL/GenBank/DDBJ whole genome shotgun (WGS) entry which is preliminary data.</text>
</comment>
<evidence type="ECO:0000256" key="3">
    <source>
        <dbReference type="ARBA" id="ARBA00061659"/>
    </source>
</evidence>
<dbReference type="Pfam" id="PF13041">
    <property type="entry name" value="PPR_2"/>
    <property type="match status" value="4"/>
</dbReference>
<sequence>MNHILKPKNHLIGSLCSQSTKCLSTFSLQKSNISHNHNYELSLIACLKDCAKNLSIFNGQELHGLILKSGLDYNIFVQNSLINFYAKCGLIYEAKRAFDAGTRLDFVSYNVMICGFVRLGYLNEARQLFDRMTNRDCVSYTTMIMALVQRGFWIEAVGVFEAMRVAGVVPNDVTMSSVVTAYARYDVVGEIGGMLHGLVMKLGLDVFVIVGTNLVHLYCLGGKLGNAKRLFDEMPEKNLVTRNVMLNGYAKAGEVELANKLFQGIEDKDVVSWGTIINCYVQAGRLTEALKIYLEMVGSGLGPNEVMIVDIISACGQAMSLSLGQQFHGMVVRRGFDCYDFIQATIICFYAACRKIDLSCLQFELARKDHLPSWNALLAGLIRSGRIDQARRLFFEIPERDIFSWSTMISGYSQTGQAALALELFHEMVANGVRPNEVTMVSVLSAVAALGSLKDARWAHEYLFVNSIPLNDNLSAAIIDMYAKCGSISSALEVFHRIREKAKDISPWNAIICGSARHGHAEMALSIFDDLQKLKMKPNAITFVGVLSACCHGGLVEVGEKHFENMKSLYGIEPNIKHYGCMIDLLGRAGRLEEAERLIHGMPMKADVIIWGTLMAACRTHGNSELGERAAKNLAMVEPSHGPSRVLLSNIYAEAGRWDDALVVRRTIEDQQLTRTPAYSGVA</sequence>
<evidence type="ECO:0008006" key="7">
    <source>
        <dbReference type="Google" id="ProtNLM"/>
    </source>
</evidence>
<dbReference type="InterPro" id="IPR046848">
    <property type="entry name" value="E_motif"/>
</dbReference>
<dbReference type="Proteomes" id="UP001454036">
    <property type="component" value="Unassembled WGS sequence"/>
</dbReference>
<dbReference type="Pfam" id="PF20431">
    <property type="entry name" value="E_motif"/>
    <property type="match status" value="1"/>
</dbReference>
<dbReference type="InterPro" id="IPR002885">
    <property type="entry name" value="PPR_rpt"/>
</dbReference>
<keyword evidence="2" id="KW-0677">Repeat</keyword>
<dbReference type="GO" id="GO:0009451">
    <property type="term" value="P:RNA modification"/>
    <property type="evidence" value="ECO:0007669"/>
    <property type="project" value="InterPro"/>
</dbReference>